<dbReference type="CDD" id="cd00154">
    <property type="entry name" value="Rab"/>
    <property type="match status" value="1"/>
</dbReference>
<evidence type="ECO:0000313" key="3">
    <source>
        <dbReference type="Proteomes" id="UP001470230"/>
    </source>
</evidence>
<keyword evidence="3" id="KW-1185">Reference proteome</keyword>
<dbReference type="Gene3D" id="3.40.50.300">
    <property type="entry name" value="P-loop containing nucleotide triphosphate hydrolases"/>
    <property type="match status" value="1"/>
</dbReference>
<dbReference type="NCBIfam" id="TIGR00231">
    <property type="entry name" value="small_GTP"/>
    <property type="match status" value="1"/>
</dbReference>
<accession>A0ABR2JYM3</accession>
<reference evidence="2 3" key="1">
    <citation type="submission" date="2024-04" db="EMBL/GenBank/DDBJ databases">
        <title>Tritrichomonas musculus Genome.</title>
        <authorList>
            <person name="Alves-Ferreira E."/>
            <person name="Grigg M."/>
            <person name="Lorenzi H."/>
            <person name="Galac M."/>
        </authorList>
    </citation>
    <scope>NUCLEOTIDE SEQUENCE [LARGE SCALE GENOMIC DNA]</scope>
    <source>
        <strain evidence="2 3">EAF2021</strain>
    </source>
</reference>
<gene>
    <name evidence="2" type="ORF">M9Y10_042930</name>
</gene>
<dbReference type="InterPro" id="IPR027417">
    <property type="entry name" value="P-loop_NTPase"/>
</dbReference>
<dbReference type="PANTHER" id="PTHR47978">
    <property type="match status" value="1"/>
</dbReference>
<dbReference type="SMART" id="SM00173">
    <property type="entry name" value="RAS"/>
    <property type="match status" value="1"/>
</dbReference>
<dbReference type="InterPro" id="IPR001806">
    <property type="entry name" value="Small_GTPase"/>
</dbReference>
<protein>
    <recommendedName>
        <fullName evidence="4">Small GTP-binding protein</fullName>
    </recommendedName>
</protein>
<dbReference type="InterPro" id="IPR005225">
    <property type="entry name" value="Small_GTP-bd"/>
</dbReference>
<sequence>MNDSNNQRDNFKAVILGDTGVGKTALVTRWTTGTYSSVNHPTIGANHQRKRVTIDNQEVDIFLWDTAGQEQFQALTPLYARSSCAAILTTAINNMDSFTNIDKWIELLNTSTDESPPIILAVNKIDLETDNVMTHDKIITDYENKFAGIFFVSAATNEGVDNLFNATAQKGFEFAKANSHKVDQPVPAEPNKKNCC</sequence>
<dbReference type="PRINTS" id="PR00449">
    <property type="entry name" value="RASTRNSFRMNG"/>
</dbReference>
<evidence type="ECO:0008006" key="4">
    <source>
        <dbReference type="Google" id="ProtNLM"/>
    </source>
</evidence>
<evidence type="ECO:0000256" key="1">
    <source>
        <dbReference type="ARBA" id="ARBA00022741"/>
    </source>
</evidence>
<organism evidence="2 3">
    <name type="scientific">Tritrichomonas musculus</name>
    <dbReference type="NCBI Taxonomy" id="1915356"/>
    <lineage>
        <taxon>Eukaryota</taxon>
        <taxon>Metamonada</taxon>
        <taxon>Parabasalia</taxon>
        <taxon>Tritrichomonadida</taxon>
        <taxon>Tritrichomonadidae</taxon>
        <taxon>Tritrichomonas</taxon>
    </lineage>
</organism>
<dbReference type="PROSITE" id="PS51419">
    <property type="entry name" value="RAB"/>
    <property type="match status" value="1"/>
</dbReference>
<evidence type="ECO:0000313" key="2">
    <source>
        <dbReference type="EMBL" id="KAK8883831.1"/>
    </source>
</evidence>
<comment type="caution">
    <text evidence="2">The sequence shown here is derived from an EMBL/GenBank/DDBJ whole genome shotgun (WGS) entry which is preliminary data.</text>
</comment>
<dbReference type="Proteomes" id="UP001470230">
    <property type="component" value="Unassembled WGS sequence"/>
</dbReference>
<name>A0ABR2JYM3_9EUKA</name>
<dbReference type="EMBL" id="JAPFFF010000008">
    <property type="protein sequence ID" value="KAK8883831.1"/>
    <property type="molecule type" value="Genomic_DNA"/>
</dbReference>
<proteinExistence type="predicted"/>
<dbReference type="SUPFAM" id="SSF52540">
    <property type="entry name" value="P-loop containing nucleoside triphosphate hydrolases"/>
    <property type="match status" value="1"/>
</dbReference>
<dbReference type="SMART" id="SM00175">
    <property type="entry name" value="RAB"/>
    <property type="match status" value="1"/>
</dbReference>
<keyword evidence="1" id="KW-0547">Nucleotide-binding</keyword>
<dbReference type="Pfam" id="PF00071">
    <property type="entry name" value="Ras"/>
    <property type="match status" value="1"/>
</dbReference>
<dbReference type="SMART" id="SM00174">
    <property type="entry name" value="RHO"/>
    <property type="match status" value="1"/>
</dbReference>
<dbReference type="PROSITE" id="PS51421">
    <property type="entry name" value="RAS"/>
    <property type="match status" value="1"/>
</dbReference>